<organism evidence="1 2">
    <name type="scientific">Natranaerobius trueperi</name>
    <dbReference type="NCBI Taxonomy" id="759412"/>
    <lineage>
        <taxon>Bacteria</taxon>
        <taxon>Bacillati</taxon>
        <taxon>Bacillota</taxon>
        <taxon>Clostridia</taxon>
        <taxon>Natranaerobiales</taxon>
        <taxon>Natranaerobiaceae</taxon>
        <taxon>Natranaerobius</taxon>
    </lineage>
</organism>
<name>A0A226BWG9_9FIRM</name>
<reference evidence="1 2" key="1">
    <citation type="submission" date="2017-06" db="EMBL/GenBank/DDBJ databases">
        <title>Draft Genome Sequence of Natranaerobius trueperi halophilic, alkalithermophilic bacteria from soda lakes.</title>
        <authorList>
            <person name="Zhao B."/>
        </authorList>
    </citation>
    <scope>NUCLEOTIDE SEQUENCE [LARGE SCALE GENOMIC DNA]</scope>
    <source>
        <strain evidence="1 2">DSM 18760</strain>
    </source>
</reference>
<dbReference type="InterPro" id="IPR021321">
    <property type="entry name" value="DUF2922"/>
</dbReference>
<dbReference type="Proteomes" id="UP000214588">
    <property type="component" value="Unassembled WGS sequence"/>
</dbReference>
<dbReference type="RefSeq" id="WP_089024086.1">
    <property type="nucleotide sequence ID" value="NZ_NIQC01000023.1"/>
</dbReference>
<dbReference type="EMBL" id="NIQC01000023">
    <property type="protein sequence ID" value="OWZ83261.1"/>
    <property type="molecule type" value="Genomic_DNA"/>
</dbReference>
<keyword evidence="2" id="KW-1185">Reference proteome</keyword>
<comment type="caution">
    <text evidence="1">The sequence shown here is derived from an EMBL/GenBank/DDBJ whole genome shotgun (WGS) entry which is preliminary data.</text>
</comment>
<accession>A0A226BWG9</accession>
<evidence type="ECO:0000313" key="2">
    <source>
        <dbReference type="Proteomes" id="UP000214588"/>
    </source>
</evidence>
<sequence>MSINDPIEGLTETEVSQVMDEILAKGIFVGN</sequence>
<dbReference type="AlphaFoldDB" id="A0A226BWG9"/>
<dbReference type="Pfam" id="PF11148">
    <property type="entry name" value="DUF2922"/>
    <property type="match status" value="1"/>
</dbReference>
<gene>
    <name evidence="1" type="ORF">CDO51_09750</name>
</gene>
<proteinExistence type="predicted"/>
<protein>
    <submittedName>
        <fullName evidence="1">Uncharacterized protein</fullName>
    </submittedName>
</protein>
<evidence type="ECO:0000313" key="1">
    <source>
        <dbReference type="EMBL" id="OWZ83261.1"/>
    </source>
</evidence>